<reference evidence="1" key="1">
    <citation type="submission" date="2024-05" db="EMBL/GenBank/DDBJ databases">
        <title>30 novel species of actinomycetes from the DSMZ collection.</title>
        <authorList>
            <person name="Nouioui I."/>
        </authorList>
    </citation>
    <scope>NUCLEOTIDE SEQUENCE</scope>
    <source>
        <strain evidence="1">DSM 41529</strain>
    </source>
</reference>
<gene>
    <name evidence="1" type="ORF">RND15_10135</name>
</gene>
<organism evidence="1 2">
    <name type="scientific">Streptomyces lonegramiae</name>
    <dbReference type="NCBI Taxonomy" id="3075524"/>
    <lineage>
        <taxon>Bacteria</taxon>
        <taxon>Bacillati</taxon>
        <taxon>Actinomycetota</taxon>
        <taxon>Actinomycetes</taxon>
        <taxon>Kitasatosporales</taxon>
        <taxon>Streptomycetaceae</taxon>
        <taxon>Streptomyces</taxon>
    </lineage>
</organism>
<evidence type="ECO:0000313" key="1">
    <source>
        <dbReference type="EMBL" id="MDT0543080.1"/>
    </source>
</evidence>
<keyword evidence="2" id="KW-1185">Reference proteome</keyword>
<accession>A0ABU2XAY3</accession>
<comment type="caution">
    <text evidence="1">The sequence shown here is derived from an EMBL/GenBank/DDBJ whole genome shotgun (WGS) entry which is preliminary data.</text>
</comment>
<dbReference type="RefSeq" id="WP_311723454.1">
    <property type="nucleotide sequence ID" value="NZ_JAVRFD010000004.1"/>
</dbReference>
<dbReference type="Proteomes" id="UP001180754">
    <property type="component" value="Unassembled WGS sequence"/>
</dbReference>
<protein>
    <submittedName>
        <fullName evidence="1">Uncharacterized protein</fullName>
    </submittedName>
</protein>
<name>A0ABU2XAY3_9ACTN</name>
<sequence>MPRTGESTRRQRNSERKYSRYAKKGLGIAFGATISSLVKLGWEHVRREYGL</sequence>
<evidence type="ECO:0000313" key="2">
    <source>
        <dbReference type="Proteomes" id="UP001180754"/>
    </source>
</evidence>
<proteinExistence type="predicted"/>
<dbReference type="EMBL" id="JAVRFD010000004">
    <property type="protein sequence ID" value="MDT0543080.1"/>
    <property type="molecule type" value="Genomic_DNA"/>
</dbReference>